<dbReference type="Proteomes" id="UP000053732">
    <property type="component" value="Unassembled WGS sequence"/>
</dbReference>
<gene>
    <name evidence="1" type="ORF">PCAMFM013_S020g000175</name>
</gene>
<dbReference type="AlphaFoldDB" id="A0A0G4PLI5"/>
<evidence type="ECO:0000313" key="2">
    <source>
        <dbReference type="Proteomes" id="UP000053732"/>
    </source>
</evidence>
<accession>A0A0G4PLI5</accession>
<evidence type="ECO:0000313" key="1">
    <source>
        <dbReference type="EMBL" id="CRL27016.1"/>
    </source>
</evidence>
<dbReference type="InterPro" id="IPR027417">
    <property type="entry name" value="P-loop_NTPase"/>
</dbReference>
<dbReference type="STRING" id="1429867.A0A0G4PLI5"/>
<proteinExistence type="predicted"/>
<sequence>MVRMSAGVWDKPLKDVRVVVSTYAVLADLLGHGFVRMSRLALLIIDGGT</sequence>
<organism evidence="1 2">
    <name type="scientific">Penicillium camemberti (strain FM 013)</name>
    <dbReference type="NCBI Taxonomy" id="1429867"/>
    <lineage>
        <taxon>Eukaryota</taxon>
        <taxon>Fungi</taxon>
        <taxon>Dikarya</taxon>
        <taxon>Ascomycota</taxon>
        <taxon>Pezizomycotina</taxon>
        <taxon>Eurotiomycetes</taxon>
        <taxon>Eurotiomycetidae</taxon>
        <taxon>Eurotiales</taxon>
        <taxon>Aspergillaceae</taxon>
        <taxon>Penicillium</taxon>
    </lineage>
</organism>
<keyword evidence="2" id="KW-1185">Reference proteome</keyword>
<reference evidence="1 2" key="1">
    <citation type="journal article" date="2014" name="Nat. Commun.">
        <title>Multiple recent horizontal transfers of a large genomic region in cheese making fungi.</title>
        <authorList>
            <person name="Cheeseman K."/>
            <person name="Ropars J."/>
            <person name="Renault P."/>
            <person name="Dupont J."/>
            <person name="Gouzy J."/>
            <person name="Branca A."/>
            <person name="Abraham A.L."/>
            <person name="Ceppi M."/>
            <person name="Conseiller E."/>
            <person name="Debuchy R."/>
            <person name="Malagnac F."/>
            <person name="Goarin A."/>
            <person name="Silar P."/>
            <person name="Lacoste S."/>
            <person name="Sallet E."/>
            <person name="Bensimon A."/>
            <person name="Giraud T."/>
            <person name="Brygoo Y."/>
        </authorList>
    </citation>
    <scope>NUCLEOTIDE SEQUENCE [LARGE SCALE GENOMIC DNA]</scope>
    <source>
        <strain evidence="2">FM 013</strain>
    </source>
</reference>
<name>A0A0G4PLI5_PENC3</name>
<dbReference type="EMBL" id="HG793153">
    <property type="protein sequence ID" value="CRL27016.1"/>
    <property type="molecule type" value="Genomic_DNA"/>
</dbReference>
<dbReference type="Gene3D" id="3.40.50.300">
    <property type="entry name" value="P-loop containing nucleotide triphosphate hydrolases"/>
    <property type="match status" value="1"/>
</dbReference>
<protein>
    <submittedName>
        <fullName evidence="1">Str. FM013</fullName>
    </submittedName>
</protein>